<proteinExistence type="predicted"/>
<dbReference type="EMBL" id="VYZF01002898">
    <property type="protein sequence ID" value="NWT47491.1"/>
    <property type="molecule type" value="Genomic_DNA"/>
</dbReference>
<gene>
    <name evidence="3" type="primary">Trdc_0</name>
    <name evidence="3" type="ORF">CHRMAC_R10132</name>
</gene>
<keyword evidence="1" id="KW-1133">Transmembrane helix</keyword>
<protein>
    <submittedName>
        <fullName evidence="3">TRDC protein</fullName>
    </submittedName>
</protein>
<keyword evidence="4" id="KW-1185">Reference proteome</keyword>
<evidence type="ECO:0000313" key="3">
    <source>
        <dbReference type="EMBL" id="NWT47491.1"/>
    </source>
</evidence>
<sequence length="155" mass="17298">LKSKEPRQRDNKLNVACLARTFYPKNISLDVPKSDVVYDLKTPLVTSEGTYSTMKVVRVESDAEVTCKVLHKGNNTTASIILPGTMLWSKCHVILGGASSKIFFLPFENLSGTSKYTDSRMEKVNMLFMAVLGLRVLLAKSIAFNTIMTIKLFLF</sequence>
<evidence type="ECO:0000313" key="4">
    <source>
        <dbReference type="Proteomes" id="UP000524558"/>
    </source>
</evidence>
<evidence type="ECO:0000259" key="2">
    <source>
        <dbReference type="SMART" id="SM00407"/>
    </source>
</evidence>
<feature type="domain" description="Immunoglobulin C1-set" evidence="2">
    <location>
        <begin position="12"/>
        <end position="77"/>
    </location>
</feature>
<dbReference type="Pfam" id="PF07654">
    <property type="entry name" value="C1-set"/>
    <property type="match status" value="1"/>
</dbReference>
<comment type="caution">
    <text evidence="3">The sequence shown here is derived from an EMBL/GenBank/DDBJ whole genome shotgun (WGS) entry which is preliminary data.</text>
</comment>
<dbReference type="InterPro" id="IPR013783">
    <property type="entry name" value="Ig-like_fold"/>
</dbReference>
<keyword evidence="1" id="KW-0812">Transmembrane</keyword>
<dbReference type="InterPro" id="IPR003597">
    <property type="entry name" value="Ig_C1-set"/>
</dbReference>
<dbReference type="Proteomes" id="UP000524558">
    <property type="component" value="Unassembled WGS sequence"/>
</dbReference>
<reference evidence="3 4" key="1">
    <citation type="submission" date="2019-09" db="EMBL/GenBank/DDBJ databases">
        <title>Bird 10,000 Genomes (B10K) Project - Family phase.</title>
        <authorList>
            <person name="Zhang G."/>
        </authorList>
    </citation>
    <scope>NUCLEOTIDE SEQUENCE [LARGE SCALE GENOMIC DNA]</scope>
    <source>
        <strain evidence="3">B10K-DU-021-33</strain>
        <tissue evidence="3">Mixed tissue sample</tissue>
    </source>
</reference>
<evidence type="ECO:0000256" key="1">
    <source>
        <dbReference type="SAM" id="Phobius"/>
    </source>
</evidence>
<name>A0A7K5NX75_CHRMC</name>
<accession>A0A7K5NX75</accession>
<feature type="non-terminal residue" evidence="3">
    <location>
        <position position="155"/>
    </location>
</feature>
<dbReference type="InterPro" id="IPR036179">
    <property type="entry name" value="Ig-like_dom_sf"/>
</dbReference>
<dbReference type="AlphaFoldDB" id="A0A7K5NX75"/>
<dbReference type="Gene3D" id="2.60.40.10">
    <property type="entry name" value="Immunoglobulins"/>
    <property type="match status" value="1"/>
</dbReference>
<dbReference type="SUPFAM" id="SSF48726">
    <property type="entry name" value="Immunoglobulin"/>
    <property type="match status" value="1"/>
</dbReference>
<feature type="non-terminal residue" evidence="3">
    <location>
        <position position="1"/>
    </location>
</feature>
<feature type="transmembrane region" description="Helical" evidence="1">
    <location>
        <begin position="127"/>
        <end position="154"/>
    </location>
</feature>
<dbReference type="SMART" id="SM00407">
    <property type="entry name" value="IGc1"/>
    <property type="match status" value="1"/>
</dbReference>
<keyword evidence="1" id="KW-0472">Membrane</keyword>
<organism evidence="3 4">
    <name type="scientific">Chroicocephalus maculipennis</name>
    <name type="common">Brown-hooded gull</name>
    <name type="synonym">Larus maculipennis</name>
    <dbReference type="NCBI Taxonomy" id="287016"/>
    <lineage>
        <taxon>Eukaryota</taxon>
        <taxon>Metazoa</taxon>
        <taxon>Chordata</taxon>
        <taxon>Craniata</taxon>
        <taxon>Vertebrata</taxon>
        <taxon>Euteleostomi</taxon>
        <taxon>Archelosauria</taxon>
        <taxon>Archosauria</taxon>
        <taxon>Dinosauria</taxon>
        <taxon>Saurischia</taxon>
        <taxon>Theropoda</taxon>
        <taxon>Coelurosauria</taxon>
        <taxon>Aves</taxon>
        <taxon>Neognathae</taxon>
        <taxon>Neoaves</taxon>
        <taxon>Charadriiformes</taxon>
        <taxon>Laridae</taxon>
        <taxon>Chroicocephalus</taxon>
    </lineage>
</organism>